<feature type="domain" description="HNH nuclease" evidence="1">
    <location>
        <begin position="51"/>
        <end position="99"/>
    </location>
</feature>
<proteinExistence type="predicted"/>
<dbReference type="InterPro" id="IPR010902">
    <property type="entry name" value="NUMOD4"/>
</dbReference>
<keyword evidence="3" id="KW-1185">Reference proteome</keyword>
<dbReference type="EMBL" id="LC519601">
    <property type="protein sequence ID" value="BBU72647.1"/>
    <property type="molecule type" value="Genomic_DNA"/>
</dbReference>
<dbReference type="InterPro" id="IPR044925">
    <property type="entry name" value="His-Me_finger_sf"/>
</dbReference>
<dbReference type="GO" id="GO:0016788">
    <property type="term" value="F:hydrolase activity, acting on ester bonds"/>
    <property type="evidence" value="ECO:0007669"/>
    <property type="project" value="InterPro"/>
</dbReference>
<name>A0A679FNK3_9CAUD</name>
<dbReference type="Pfam" id="PF07463">
    <property type="entry name" value="NUMOD4"/>
    <property type="match status" value="1"/>
</dbReference>
<dbReference type="KEGG" id="vg:55603575"/>
<organism evidence="2 3">
    <name type="scientific">Cronobacter phage vB_CsaP_009</name>
    <dbReference type="NCBI Taxonomy" id="2699738"/>
    <lineage>
        <taxon>Viruses</taxon>
        <taxon>Duplodnaviria</taxon>
        <taxon>Heunggongvirae</taxon>
        <taxon>Uroviricota</taxon>
        <taxon>Caudoviricetes</taxon>
        <taxon>Grimontviridae</taxon>
        <taxon>Privateervirus</taxon>
        <taxon>Privateervirus pv009</taxon>
    </lineage>
</organism>
<evidence type="ECO:0000313" key="2">
    <source>
        <dbReference type="EMBL" id="BBU72647.1"/>
    </source>
</evidence>
<evidence type="ECO:0000313" key="3">
    <source>
        <dbReference type="Proteomes" id="UP000479051"/>
    </source>
</evidence>
<reference evidence="2 3" key="1">
    <citation type="submission" date="2020-01" db="EMBL/GenBank/DDBJ databases">
        <title>Isolation, characterization and genomic analysis of a lytic bacteriophage vB_CsaP_009 infecting Cronobacter.</title>
        <authorList>
            <person name="Soleimani-Delfan A."/>
            <person name="Shahin K."/>
            <person name="Barazandeh M."/>
            <person name="Komijani M."/>
        </authorList>
    </citation>
    <scope>NUCLEOTIDE SEQUENCE [LARGE SCALE GENOMIC DNA]</scope>
</reference>
<dbReference type="Pfam" id="PF13392">
    <property type="entry name" value="HNH_3"/>
    <property type="match status" value="1"/>
</dbReference>
<protein>
    <submittedName>
        <fullName evidence="2">Major capsid protein</fullName>
    </submittedName>
</protein>
<dbReference type="SUPFAM" id="SSF54060">
    <property type="entry name" value="His-Me finger endonucleases"/>
    <property type="match status" value="1"/>
</dbReference>
<dbReference type="SMART" id="SM00507">
    <property type="entry name" value="HNHc"/>
    <property type="match status" value="1"/>
</dbReference>
<dbReference type="Gene3D" id="3.90.75.20">
    <property type="match status" value="1"/>
</dbReference>
<dbReference type="GeneID" id="55603575"/>
<dbReference type="Proteomes" id="UP000479051">
    <property type="component" value="Segment"/>
</dbReference>
<accession>A0A679FNK3</accession>
<dbReference type="RefSeq" id="YP_009833380.1">
    <property type="nucleotide sequence ID" value="NC_048664.1"/>
</dbReference>
<dbReference type="InterPro" id="IPR003615">
    <property type="entry name" value="HNH_nuc"/>
</dbReference>
<evidence type="ECO:0000259" key="1">
    <source>
        <dbReference type="SMART" id="SM00507"/>
    </source>
</evidence>
<sequence length="163" mass="19002">MYKSININENYEVSSEGFVRNKKTGRVLKFDNSKPDSKNPYYRVTLSFGKYTKKFAIHRLVAEHFIDNPLNLPEVNHLDGDRTNNNVDNLEWTTGEDNRKHCEYNNLNPKGERHGNAKYNEETVLLVRDLTKRGFSRKECAEIANVTISFVKDVRIGRAWKHV</sequence>